<gene>
    <name evidence="14" type="ORF">SAMN05444374_109135</name>
</gene>
<dbReference type="AlphaFoldDB" id="A0A1I0TTE6"/>
<dbReference type="InterPro" id="IPR011005">
    <property type="entry name" value="Dihydropteroate_synth-like_sf"/>
</dbReference>
<dbReference type="NCBIfam" id="TIGR01496">
    <property type="entry name" value="DHPS"/>
    <property type="match status" value="1"/>
</dbReference>
<evidence type="ECO:0000256" key="3">
    <source>
        <dbReference type="ARBA" id="ARBA00004763"/>
    </source>
</evidence>
<dbReference type="GO" id="GO:0046872">
    <property type="term" value="F:metal ion binding"/>
    <property type="evidence" value="ECO:0007669"/>
    <property type="project" value="UniProtKB-KW"/>
</dbReference>
<comment type="function">
    <text evidence="12">Catalyzes the condensation of para-aminobenzoate (pABA) with 6-hydroxymethyl-7,8-dihydropterin diphosphate (DHPt-PP) to form 7,8-dihydropteroate (H2Pte), the immediate precursor of folate derivatives.</text>
</comment>
<proteinExistence type="inferred from homology"/>
<evidence type="ECO:0000256" key="11">
    <source>
        <dbReference type="ARBA" id="ARBA00030193"/>
    </source>
</evidence>
<dbReference type="Gene3D" id="3.20.20.20">
    <property type="entry name" value="Dihydropteroate synthase-like"/>
    <property type="match status" value="1"/>
</dbReference>
<evidence type="ECO:0000256" key="6">
    <source>
        <dbReference type="ARBA" id="ARBA00016919"/>
    </source>
</evidence>
<comment type="pathway">
    <text evidence="3 12">Cofactor biosynthesis; tetrahydrofolate biosynthesis; 7,8-dihydrofolate from 2-amino-4-hydroxy-6-hydroxymethyl-7,8-dihydropteridine diphosphate and 4-aminobenzoate: step 1/2.</text>
</comment>
<dbReference type="EC" id="2.5.1.15" evidence="5 12"/>
<evidence type="ECO:0000256" key="7">
    <source>
        <dbReference type="ARBA" id="ARBA00022679"/>
    </source>
</evidence>
<dbReference type="UniPathway" id="UPA00077">
    <property type="reaction ID" value="UER00156"/>
</dbReference>
<dbReference type="InterPro" id="IPR045031">
    <property type="entry name" value="DHP_synth-like"/>
</dbReference>
<dbReference type="GO" id="GO:0005829">
    <property type="term" value="C:cytosol"/>
    <property type="evidence" value="ECO:0007669"/>
    <property type="project" value="TreeGrafter"/>
</dbReference>
<dbReference type="InterPro" id="IPR006390">
    <property type="entry name" value="DHP_synth_dom"/>
</dbReference>
<organism evidence="14 15">
    <name type="scientific">Rhodococcoides kroppenstedtii</name>
    <dbReference type="NCBI Taxonomy" id="293050"/>
    <lineage>
        <taxon>Bacteria</taxon>
        <taxon>Bacillati</taxon>
        <taxon>Actinomycetota</taxon>
        <taxon>Actinomycetes</taxon>
        <taxon>Mycobacteriales</taxon>
        <taxon>Nocardiaceae</taxon>
        <taxon>Rhodococcoides</taxon>
    </lineage>
</organism>
<name>A0A1I0TTE6_9NOCA</name>
<protein>
    <recommendedName>
        <fullName evidence="6 12">Dihydropteroate synthase</fullName>
        <shortName evidence="12">DHPS</shortName>
        <ecNumber evidence="5 12">2.5.1.15</ecNumber>
    </recommendedName>
    <alternativeName>
        <fullName evidence="11 12">Dihydropteroate pyrophosphorylase</fullName>
    </alternativeName>
</protein>
<keyword evidence="10 12" id="KW-0289">Folate biosynthesis</keyword>
<comment type="cofactor">
    <cofactor evidence="2 12">
        <name>Mg(2+)</name>
        <dbReference type="ChEBI" id="CHEBI:18420"/>
    </cofactor>
</comment>
<evidence type="ECO:0000256" key="10">
    <source>
        <dbReference type="ARBA" id="ARBA00022909"/>
    </source>
</evidence>
<evidence type="ECO:0000256" key="8">
    <source>
        <dbReference type="ARBA" id="ARBA00022723"/>
    </source>
</evidence>
<dbReference type="PROSITE" id="PS00793">
    <property type="entry name" value="DHPS_2"/>
    <property type="match status" value="1"/>
</dbReference>
<feature type="domain" description="Pterin-binding" evidence="13">
    <location>
        <begin position="16"/>
        <end position="278"/>
    </location>
</feature>
<evidence type="ECO:0000313" key="15">
    <source>
        <dbReference type="Proteomes" id="UP000182054"/>
    </source>
</evidence>
<keyword evidence="9 12" id="KW-0460">Magnesium</keyword>
<dbReference type="FunFam" id="3.20.20.20:FF:000006">
    <property type="entry name" value="Dihydropteroate synthase"/>
    <property type="match status" value="1"/>
</dbReference>
<dbReference type="PANTHER" id="PTHR20941">
    <property type="entry name" value="FOLATE SYNTHESIS PROTEINS"/>
    <property type="match status" value="1"/>
</dbReference>
<dbReference type="PANTHER" id="PTHR20941:SF1">
    <property type="entry name" value="FOLIC ACID SYNTHESIS PROTEIN FOL1"/>
    <property type="match status" value="1"/>
</dbReference>
<dbReference type="Pfam" id="PF00809">
    <property type="entry name" value="Pterin_bind"/>
    <property type="match status" value="1"/>
</dbReference>
<keyword evidence="7 12" id="KW-0808">Transferase</keyword>
<evidence type="ECO:0000256" key="5">
    <source>
        <dbReference type="ARBA" id="ARBA00012458"/>
    </source>
</evidence>
<dbReference type="GO" id="GO:0046654">
    <property type="term" value="P:tetrahydrofolate biosynthetic process"/>
    <property type="evidence" value="ECO:0007669"/>
    <property type="project" value="UniProtKB-UniPathway"/>
</dbReference>
<dbReference type="GO" id="GO:0046656">
    <property type="term" value="P:folic acid biosynthetic process"/>
    <property type="evidence" value="ECO:0007669"/>
    <property type="project" value="UniProtKB-KW"/>
</dbReference>
<evidence type="ECO:0000256" key="4">
    <source>
        <dbReference type="ARBA" id="ARBA00009503"/>
    </source>
</evidence>
<accession>A0A1I0TTE6</accession>
<evidence type="ECO:0000256" key="12">
    <source>
        <dbReference type="RuleBase" id="RU361205"/>
    </source>
</evidence>
<dbReference type="PROSITE" id="PS50972">
    <property type="entry name" value="PTERIN_BINDING"/>
    <property type="match status" value="1"/>
</dbReference>
<evidence type="ECO:0000256" key="9">
    <source>
        <dbReference type="ARBA" id="ARBA00022842"/>
    </source>
</evidence>
<dbReference type="EMBL" id="FOJN01000009">
    <property type="protein sequence ID" value="SFA55008.1"/>
    <property type="molecule type" value="Genomic_DNA"/>
</dbReference>
<keyword evidence="8 12" id="KW-0479">Metal-binding</keyword>
<dbReference type="SUPFAM" id="SSF51717">
    <property type="entry name" value="Dihydropteroate synthetase-like"/>
    <property type="match status" value="1"/>
</dbReference>
<comment type="similarity">
    <text evidence="4 12">Belongs to the DHPS family.</text>
</comment>
<evidence type="ECO:0000313" key="14">
    <source>
        <dbReference type="EMBL" id="SFA55008.1"/>
    </source>
</evidence>
<dbReference type="Proteomes" id="UP000182054">
    <property type="component" value="Unassembled WGS sequence"/>
</dbReference>
<dbReference type="PROSITE" id="PS00792">
    <property type="entry name" value="DHPS_1"/>
    <property type="match status" value="1"/>
</dbReference>
<evidence type="ECO:0000256" key="1">
    <source>
        <dbReference type="ARBA" id="ARBA00000012"/>
    </source>
</evidence>
<comment type="catalytic activity">
    <reaction evidence="1">
        <text>(7,8-dihydropterin-6-yl)methyl diphosphate + 4-aminobenzoate = 7,8-dihydropteroate + diphosphate</text>
        <dbReference type="Rhea" id="RHEA:19949"/>
        <dbReference type="ChEBI" id="CHEBI:17836"/>
        <dbReference type="ChEBI" id="CHEBI:17839"/>
        <dbReference type="ChEBI" id="CHEBI:33019"/>
        <dbReference type="ChEBI" id="CHEBI:72950"/>
        <dbReference type="EC" id="2.5.1.15"/>
    </reaction>
</comment>
<reference evidence="14 15" key="1">
    <citation type="submission" date="2016-10" db="EMBL/GenBank/DDBJ databases">
        <authorList>
            <person name="de Groot N.N."/>
        </authorList>
    </citation>
    <scope>NUCLEOTIDE SEQUENCE [LARGE SCALE GENOMIC DNA]</scope>
    <source>
        <strain evidence="14 15">DSM 44908</strain>
    </source>
</reference>
<evidence type="ECO:0000256" key="2">
    <source>
        <dbReference type="ARBA" id="ARBA00001946"/>
    </source>
</evidence>
<dbReference type="GO" id="GO:0004156">
    <property type="term" value="F:dihydropteroate synthase activity"/>
    <property type="evidence" value="ECO:0007669"/>
    <property type="project" value="UniProtKB-EC"/>
</dbReference>
<dbReference type="InterPro" id="IPR000489">
    <property type="entry name" value="Pterin-binding_dom"/>
</dbReference>
<sequence>MTDPAPATSARSGRPPVVMGVVNVTTDSFSDGGRFLDVERAVARGIELIDDGADIVDVGGESTRPGADRVEPAVETARVVPVVRALAERGVAVSVDTMRASVAAAAVEAGASWINDVSAGLADPAMSRTVADAGVGWMLMHWSATPDWTHRPGSPSAQEYGDIVDDVRTGLLRQVDAAVDAGVSADRIVLDPGLGFAKNADHNWALLRGLGRLVDTGLPVLVGASRKRFLGTLLARDGVPRPPGERDVATAAISVLAASAGAWGVRVHDVRSTVDALAVHHRWTASDDDGGHP</sequence>
<evidence type="ECO:0000259" key="13">
    <source>
        <dbReference type="PROSITE" id="PS50972"/>
    </source>
</evidence>
<dbReference type="CDD" id="cd00739">
    <property type="entry name" value="DHPS"/>
    <property type="match status" value="1"/>
</dbReference>